<sequence length="34" mass="3722">ATMGNLGLAELQIALASRFAKFDLESSPHRSSFR</sequence>
<evidence type="ECO:0000313" key="1">
    <source>
        <dbReference type="EMBL" id="OMP11932.1"/>
    </source>
</evidence>
<dbReference type="EMBL" id="AWWV01000688">
    <property type="protein sequence ID" value="OMP11932.1"/>
    <property type="molecule type" value="Genomic_DNA"/>
</dbReference>
<accession>A0A1R3KXY0</accession>
<dbReference type="OrthoDB" id="10339508at2759"/>
<name>A0A1R3KXY0_COCAP</name>
<protein>
    <submittedName>
        <fullName evidence="1">Uncharacterized protein</fullName>
    </submittedName>
</protein>
<keyword evidence="2" id="KW-1185">Reference proteome</keyword>
<dbReference type="Proteomes" id="UP000188268">
    <property type="component" value="Unassembled WGS sequence"/>
</dbReference>
<gene>
    <name evidence="1" type="ORF">CCACVL1_00207</name>
</gene>
<proteinExistence type="predicted"/>
<reference evidence="1 2" key="1">
    <citation type="submission" date="2013-09" db="EMBL/GenBank/DDBJ databases">
        <title>Corchorus capsularis genome sequencing.</title>
        <authorList>
            <person name="Alam M."/>
            <person name="Haque M.S."/>
            <person name="Islam M.S."/>
            <person name="Emdad E.M."/>
            <person name="Islam M.M."/>
            <person name="Ahmed B."/>
            <person name="Halim A."/>
            <person name="Hossen Q.M.M."/>
            <person name="Hossain M.Z."/>
            <person name="Ahmed R."/>
            <person name="Khan M.M."/>
            <person name="Islam R."/>
            <person name="Rashid M.M."/>
            <person name="Khan S.A."/>
            <person name="Rahman M.S."/>
            <person name="Alam M."/>
        </authorList>
    </citation>
    <scope>NUCLEOTIDE SEQUENCE [LARGE SCALE GENOMIC DNA]</scope>
    <source>
        <strain evidence="2">cv. CVL-1</strain>
        <tissue evidence="1">Whole seedling</tissue>
    </source>
</reference>
<evidence type="ECO:0000313" key="2">
    <source>
        <dbReference type="Proteomes" id="UP000188268"/>
    </source>
</evidence>
<comment type="caution">
    <text evidence="1">The sequence shown here is derived from an EMBL/GenBank/DDBJ whole genome shotgun (WGS) entry which is preliminary data.</text>
</comment>
<organism evidence="1 2">
    <name type="scientific">Corchorus capsularis</name>
    <name type="common">Jute</name>
    <dbReference type="NCBI Taxonomy" id="210143"/>
    <lineage>
        <taxon>Eukaryota</taxon>
        <taxon>Viridiplantae</taxon>
        <taxon>Streptophyta</taxon>
        <taxon>Embryophyta</taxon>
        <taxon>Tracheophyta</taxon>
        <taxon>Spermatophyta</taxon>
        <taxon>Magnoliopsida</taxon>
        <taxon>eudicotyledons</taxon>
        <taxon>Gunneridae</taxon>
        <taxon>Pentapetalae</taxon>
        <taxon>rosids</taxon>
        <taxon>malvids</taxon>
        <taxon>Malvales</taxon>
        <taxon>Malvaceae</taxon>
        <taxon>Grewioideae</taxon>
        <taxon>Apeibeae</taxon>
        <taxon>Corchorus</taxon>
    </lineage>
</organism>
<dbReference type="AlphaFoldDB" id="A0A1R3KXY0"/>
<feature type="non-terminal residue" evidence="1">
    <location>
        <position position="1"/>
    </location>
</feature>
<dbReference type="Gramene" id="OMP11932">
    <property type="protein sequence ID" value="OMP11932"/>
    <property type="gene ID" value="CCACVL1_00207"/>
</dbReference>